<dbReference type="AlphaFoldDB" id="A0A0D6P6V4"/>
<dbReference type="NCBIfam" id="TIGR03407">
    <property type="entry name" value="urea_ABC_UrtA"/>
    <property type="match status" value="1"/>
</dbReference>
<dbReference type="Pfam" id="PF13433">
    <property type="entry name" value="Peripla_BP_5"/>
    <property type="match status" value="1"/>
</dbReference>
<dbReference type="EMBL" id="BANB01000341">
    <property type="protein sequence ID" value="GAN77495.1"/>
    <property type="molecule type" value="Genomic_DNA"/>
</dbReference>
<protein>
    <submittedName>
        <fullName evidence="1">Urea short-chain amide or branched-chain amino acid transporter periplasmic substrate-binding protein</fullName>
    </submittedName>
</protein>
<keyword evidence="2" id="KW-1185">Reference proteome</keyword>
<dbReference type="SUPFAM" id="SSF53822">
    <property type="entry name" value="Periplasmic binding protein-like I"/>
    <property type="match status" value="1"/>
</dbReference>
<dbReference type="InterPro" id="IPR017777">
    <property type="entry name" value="ABC_urea-bd_UrtA"/>
</dbReference>
<dbReference type="OrthoDB" id="9802022at2"/>
<organism evidence="1 2">
    <name type="scientific">Acidisphaera rubrifaciens HS-AP3</name>
    <dbReference type="NCBI Taxonomy" id="1231350"/>
    <lineage>
        <taxon>Bacteria</taxon>
        <taxon>Pseudomonadati</taxon>
        <taxon>Pseudomonadota</taxon>
        <taxon>Alphaproteobacteria</taxon>
        <taxon>Acetobacterales</taxon>
        <taxon>Acetobacteraceae</taxon>
        <taxon>Acidisphaera</taxon>
    </lineage>
</organism>
<name>A0A0D6P6V4_9PROT</name>
<accession>A0A0D6P6V4</accession>
<dbReference type="RefSeq" id="WP_084623502.1">
    <property type="nucleotide sequence ID" value="NZ_BANB01000341.1"/>
</dbReference>
<reference evidence="1 2" key="1">
    <citation type="submission" date="2012-11" db="EMBL/GenBank/DDBJ databases">
        <title>Whole genome sequence of Acidisphaera rubrifaciens HS-AP3.</title>
        <authorList>
            <person name="Azuma Y."/>
            <person name="Higashiura N."/>
            <person name="Hirakawa H."/>
            <person name="Matsushita K."/>
        </authorList>
    </citation>
    <scope>NUCLEOTIDE SEQUENCE [LARGE SCALE GENOMIC DNA]</scope>
    <source>
        <strain evidence="1 2">HS-AP3</strain>
    </source>
</reference>
<sequence>MASASQRPGTPGLSARLRRAARAATFLFAAATAAASVAPVAIPSARAADDGPIKVGILHSLSGTMAISETTLKDVMLMLIDEQNKKGGVLGRKLEPVVVDPASNWPLFAEKARELISVDHVSAVFGCWTSVSRKSVLPVFKELDNILFYPVQYEGEESERNVFYTGAAPNQQAIPAVDYLMSEEHVKRWVLAGTDYVYPRTTNKILEAYLKSKGVKDEDIMINYTPFGQSDWQSIVSQIKRFGSAGKKTAVVSTINGDANVPFYKELGNQGIKATDIPVIAFSVGEEELAGIDTKPLVGHLAAWNYFMSVDTPENKAFIERWRAWTKNPKRVSNDPMEAHYIGFNMWVKAVEKAGTTDPDKVIAAMIGVSVPNLSGGYAAMMPNHHITKPVLIGEIEDNGQFNIVSQTPGLIVAQEWSPYLPGSRDLIADWRPPMSCGNYNVKIGKCLGAGSLTAGK</sequence>
<dbReference type="Proteomes" id="UP000032680">
    <property type="component" value="Unassembled WGS sequence"/>
</dbReference>
<proteinExistence type="predicted"/>
<dbReference type="PANTHER" id="PTHR47628:SF1">
    <property type="entry name" value="ALIPHATIC AMIDASE EXPRESSION-REGULATING PROTEIN"/>
    <property type="match status" value="1"/>
</dbReference>
<dbReference type="CDD" id="cd06355">
    <property type="entry name" value="PBP1_FmdD-like"/>
    <property type="match status" value="1"/>
</dbReference>
<dbReference type="PANTHER" id="PTHR47628">
    <property type="match status" value="1"/>
</dbReference>
<dbReference type="InterPro" id="IPR028082">
    <property type="entry name" value="Peripla_BP_I"/>
</dbReference>
<gene>
    <name evidence="1" type="ORF">Asru_0341_01</name>
</gene>
<dbReference type="FunFam" id="3.40.50.2300:FF:000097">
    <property type="entry name" value="Branched-chain amino acid ABC transporter substrate-binding protein"/>
    <property type="match status" value="1"/>
</dbReference>
<dbReference type="Gene3D" id="3.40.50.2300">
    <property type="match status" value="2"/>
</dbReference>
<comment type="caution">
    <text evidence="1">The sequence shown here is derived from an EMBL/GenBank/DDBJ whole genome shotgun (WGS) entry which is preliminary data.</text>
</comment>
<evidence type="ECO:0000313" key="2">
    <source>
        <dbReference type="Proteomes" id="UP000032680"/>
    </source>
</evidence>
<evidence type="ECO:0000313" key="1">
    <source>
        <dbReference type="EMBL" id="GAN77495.1"/>
    </source>
</evidence>